<dbReference type="Proteomes" id="UP000198902">
    <property type="component" value="Unassembled WGS sequence"/>
</dbReference>
<gene>
    <name evidence="1" type="ORF">BN996_00136</name>
</gene>
<keyword evidence="2" id="KW-1185">Reference proteome</keyword>
<evidence type="ECO:0000313" key="1">
    <source>
        <dbReference type="EMBL" id="CQR48689.1"/>
    </source>
</evidence>
<sequence>MVAFGGLATVVIAVVASLFVAWAIGAGSSGSTPFAPAVGANAISVMRAGFIVGLLGLAGATLQGANVTGAMGTTSSCFRFANHARRQMINIVKNRQ</sequence>
<dbReference type="AlphaFoldDB" id="A0A0D6JLC6"/>
<dbReference type="EMBL" id="CSTE01000001">
    <property type="protein sequence ID" value="CQR48689.1"/>
    <property type="molecule type" value="Genomic_DNA"/>
</dbReference>
<protein>
    <submittedName>
        <fullName evidence="1">Uncharacterized protein</fullName>
    </submittedName>
</protein>
<proteinExistence type="predicted"/>
<organism evidence="1 2">
    <name type="scientific">Haloferax massiliensis</name>
    <dbReference type="NCBI Taxonomy" id="1476858"/>
    <lineage>
        <taxon>Archaea</taxon>
        <taxon>Methanobacteriati</taxon>
        <taxon>Methanobacteriota</taxon>
        <taxon>Stenosarchaea group</taxon>
        <taxon>Halobacteria</taxon>
        <taxon>Halobacteriales</taxon>
        <taxon>Haloferacaceae</taxon>
        <taxon>Haloferax</taxon>
    </lineage>
</organism>
<name>A0A0D6JLC6_9EURY</name>
<reference evidence="2" key="1">
    <citation type="submission" date="2015-03" db="EMBL/GenBank/DDBJ databases">
        <authorList>
            <person name="Urmite Genomes"/>
        </authorList>
    </citation>
    <scope>NUCLEOTIDE SEQUENCE [LARGE SCALE GENOMIC DNA]</scope>
    <source>
        <strain evidence="2">Arc-Hr</strain>
    </source>
</reference>
<evidence type="ECO:0000313" key="2">
    <source>
        <dbReference type="Proteomes" id="UP000198902"/>
    </source>
</evidence>
<accession>A0A0D6JLC6</accession>